<reference evidence="2 3" key="1">
    <citation type="journal article" date="2020" name="IScience">
        <title>Genome Sequencing of the Endangered Kingdonia uniflora (Circaeasteraceae, Ranunculales) Reveals Potential Mechanisms of Evolutionary Specialization.</title>
        <authorList>
            <person name="Sun Y."/>
            <person name="Deng T."/>
            <person name="Zhang A."/>
            <person name="Moore M.J."/>
            <person name="Landis J.B."/>
            <person name="Lin N."/>
            <person name="Zhang H."/>
            <person name="Zhang X."/>
            <person name="Huang J."/>
            <person name="Zhang X."/>
            <person name="Sun H."/>
            <person name="Wang H."/>
        </authorList>
    </citation>
    <scope>NUCLEOTIDE SEQUENCE [LARGE SCALE GENOMIC DNA]</scope>
    <source>
        <strain evidence="2">TB1705</strain>
        <tissue evidence="2">Leaf</tissue>
    </source>
</reference>
<name>A0A7J7MWC0_9MAGN</name>
<dbReference type="EMBL" id="JACGCM010001204">
    <property type="protein sequence ID" value="KAF6159117.1"/>
    <property type="molecule type" value="Genomic_DNA"/>
</dbReference>
<dbReference type="AlphaFoldDB" id="A0A7J7MWC0"/>
<gene>
    <name evidence="2" type="ORF">GIB67_032734</name>
</gene>
<evidence type="ECO:0000313" key="2">
    <source>
        <dbReference type="EMBL" id="KAF6159117.1"/>
    </source>
</evidence>
<keyword evidence="3" id="KW-1185">Reference proteome</keyword>
<accession>A0A7J7MWC0</accession>
<comment type="caution">
    <text evidence="2">The sequence shown here is derived from an EMBL/GenBank/DDBJ whole genome shotgun (WGS) entry which is preliminary data.</text>
</comment>
<dbReference type="OrthoDB" id="1928087at2759"/>
<dbReference type="PANTHER" id="PTHR48225">
    <property type="entry name" value="HORMA DOMAIN-CONTAINING PROTEIN 1"/>
    <property type="match status" value="1"/>
</dbReference>
<sequence length="190" mass="20727">MATTGGRHVLLSPLAAILGAIRGRIAKIHNTRRSSACKMVRTLVQLMRTLDRMPEEVKSKSILDPCEDENDDIQEEEDVSLGVDSVQMADPSDSDSEIHSPEEDNYIITSTDEQQLARLRDRMELYHTDTVELTNVLSNFPDISMAILGGTIQVPTLTGDVVLKLPKMKVRGVVTVGIARVVAVVACTGG</sequence>
<dbReference type="PANTHER" id="PTHR48225:SF7">
    <property type="entry name" value="MEIOSIS-SPECIFIC PROTEIN HOP1"/>
    <property type="match status" value="1"/>
</dbReference>
<proteinExistence type="predicted"/>
<dbReference type="Proteomes" id="UP000541444">
    <property type="component" value="Unassembled WGS sequence"/>
</dbReference>
<feature type="compositionally biased region" description="Acidic residues" evidence="1">
    <location>
        <begin position="66"/>
        <end position="79"/>
    </location>
</feature>
<protein>
    <submittedName>
        <fullName evidence="2">Uncharacterized protein</fullName>
    </submittedName>
</protein>
<organism evidence="2 3">
    <name type="scientific">Kingdonia uniflora</name>
    <dbReference type="NCBI Taxonomy" id="39325"/>
    <lineage>
        <taxon>Eukaryota</taxon>
        <taxon>Viridiplantae</taxon>
        <taxon>Streptophyta</taxon>
        <taxon>Embryophyta</taxon>
        <taxon>Tracheophyta</taxon>
        <taxon>Spermatophyta</taxon>
        <taxon>Magnoliopsida</taxon>
        <taxon>Ranunculales</taxon>
        <taxon>Circaeasteraceae</taxon>
        <taxon>Kingdonia</taxon>
    </lineage>
</organism>
<feature type="region of interest" description="Disordered" evidence="1">
    <location>
        <begin position="66"/>
        <end position="103"/>
    </location>
</feature>
<evidence type="ECO:0000313" key="3">
    <source>
        <dbReference type="Proteomes" id="UP000541444"/>
    </source>
</evidence>
<evidence type="ECO:0000256" key="1">
    <source>
        <dbReference type="SAM" id="MobiDB-lite"/>
    </source>
</evidence>
<dbReference type="InterPro" id="IPR051294">
    <property type="entry name" value="HORMA_MeioticProgression"/>
</dbReference>